<organism evidence="2 3">
    <name type="scientific">Thalictrum thalictroides</name>
    <name type="common">Rue-anemone</name>
    <name type="synonym">Anemone thalictroides</name>
    <dbReference type="NCBI Taxonomy" id="46969"/>
    <lineage>
        <taxon>Eukaryota</taxon>
        <taxon>Viridiplantae</taxon>
        <taxon>Streptophyta</taxon>
        <taxon>Embryophyta</taxon>
        <taxon>Tracheophyta</taxon>
        <taxon>Spermatophyta</taxon>
        <taxon>Magnoliopsida</taxon>
        <taxon>Ranunculales</taxon>
        <taxon>Ranunculaceae</taxon>
        <taxon>Thalictroideae</taxon>
        <taxon>Thalictrum</taxon>
    </lineage>
</organism>
<protein>
    <submittedName>
        <fullName evidence="2">Uncharacterized protein</fullName>
    </submittedName>
</protein>
<evidence type="ECO:0000313" key="2">
    <source>
        <dbReference type="EMBL" id="KAF5177075.1"/>
    </source>
</evidence>
<keyword evidence="3" id="KW-1185">Reference proteome</keyword>
<feature type="non-terminal residue" evidence="2">
    <location>
        <position position="122"/>
    </location>
</feature>
<dbReference type="Proteomes" id="UP000554482">
    <property type="component" value="Unassembled WGS sequence"/>
</dbReference>
<feature type="non-terminal residue" evidence="2">
    <location>
        <position position="1"/>
    </location>
</feature>
<evidence type="ECO:0000256" key="1">
    <source>
        <dbReference type="SAM" id="MobiDB-lite"/>
    </source>
</evidence>
<dbReference type="EMBL" id="JABWDY010041859">
    <property type="protein sequence ID" value="KAF5177075.1"/>
    <property type="molecule type" value="Genomic_DNA"/>
</dbReference>
<reference evidence="2 3" key="1">
    <citation type="submission" date="2020-06" db="EMBL/GenBank/DDBJ databases">
        <title>Transcriptomic and genomic resources for Thalictrum thalictroides and T. hernandezii: Facilitating candidate gene discovery in an emerging model plant lineage.</title>
        <authorList>
            <person name="Arias T."/>
            <person name="Riano-Pachon D.M."/>
            <person name="Di Stilio V.S."/>
        </authorList>
    </citation>
    <scope>NUCLEOTIDE SEQUENCE [LARGE SCALE GENOMIC DNA]</scope>
    <source>
        <strain evidence="3">cv. WT478/WT964</strain>
        <tissue evidence="2">Leaves</tissue>
    </source>
</reference>
<comment type="caution">
    <text evidence="2">The sequence shown here is derived from an EMBL/GenBank/DDBJ whole genome shotgun (WGS) entry which is preliminary data.</text>
</comment>
<name>A0A7J6UY00_THATH</name>
<feature type="region of interest" description="Disordered" evidence="1">
    <location>
        <begin position="84"/>
        <end position="122"/>
    </location>
</feature>
<evidence type="ECO:0000313" key="3">
    <source>
        <dbReference type="Proteomes" id="UP000554482"/>
    </source>
</evidence>
<sequence length="122" mass="12992">SQPSTTADVLSKWIELRWTIPIPTTKSPNVLDIVSTPNSPSRSATVSTSVSDVPSLDSIVAAPLDVVPTSTNVAPLDFTVAPHINHVPTDANESSSPPPPEPAIKSRHPMVTRLQDGTRRPK</sequence>
<proteinExistence type="predicted"/>
<gene>
    <name evidence="2" type="ORF">FRX31_033338</name>
</gene>
<accession>A0A7J6UY00</accession>
<dbReference type="AlphaFoldDB" id="A0A7J6UY00"/>